<dbReference type="InterPro" id="IPR050266">
    <property type="entry name" value="AB_hydrolase_sf"/>
</dbReference>
<evidence type="ECO:0000313" key="2">
    <source>
        <dbReference type="EMBL" id="AFX60323.1"/>
    </source>
</evidence>
<name>K7WEX4_SERPL</name>
<feature type="domain" description="AB hydrolase-1" evidence="1">
    <location>
        <begin position="30"/>
        <end position="130"/>
    </location>
</feature>
<dbReference type="GO" id="GO:0016020">
    <property type="term" value="C:membrane"/>
    <property type="evidence" value="ECO:0007669"/>
    <property type="project" value="TreeGrafter"/>
</dbReference>
<dbReference type="RefSeq" id="WP_062870844.1">
    <property type="nucleotide sequence ID" value="NZ_LRQU01000002.1"/>
</dbReference>
<dbReference type="InterPro" id="IPR029058">
    <property type="entry name" value="AB_hydrolase_fold"/>
</dbReference>
<evidence type="ECO:0000259" key="1">
    <source>
        <dbReference type="Pfam" id="PF00561"/>
    </source>
</evidence>
<sequence>MFDSSRGFLRHSSMRRIFYYHYTKSHSVTTLLMIHGFAEASFIWSKTAQEIASKYNCDVIAIDLSGHGRSDWREDGNYNTANYADDVEFVINELNIKSLILIGHSMGGRIANELLKRKVSGVCGMVMVDFCPKMSGGTPSNYVARNFEKSVIRSWSIDEYAGFISNTRPLMPGKDIKWLAGELLVKINGSYFFHADPRILSHSENHSTNEISPAKACSIPISIIRGCFSSFVSEHQAQDYLRDFKLSKYYNVAKSGHGLVIENNSGFNMALYDFMQMIPGIKKLVCSCLHRHTGR</sequence>
<dbReference type="Gene3D" id="3.40.50.1820">
    <property type="entry name" value="alpha/beta hydrolase"/>
    <property type="match status" value="1"/>
</dbReference>
<dbReference type="EMBL" id="JX315604">
    <property type="protein sequence ID" value="AFX60323.1"/>
    <property type="molecule type" value="Genomic_DNA"/>
</dbReference>
<keyword evidence="2" id="KW-0378">Hydrolase</keyword>
<dbReference type="AlphaFoldDB" id="K7WEX4"/>
<dbReference type="PANTHER" id="PTHR43798">
    <property type="entry name" value="MONOACYLGLYCEROL LIPASE"/>
    <property type="match status" value="1"/>
</dbReference>
<organism evidence="2">
    <name type="scientific">Serratia plymuthica</name>
    <dbReference type="NCBI Taxonomy" id="82996"/>
    <lineage>
        <taxon>Bacteria</taxon>
        <taxon>Pseudomonadati</taxon>
        <taxon>Pseudomonadota</taxon>
        <taxon>Gammaproteobacteria</taxon>
        <taxon>Enterobacterales</taxon>
        <taxon>Yersiniaceae</taxon>
        <taxon>Serratia</taxon>
    </lineage>
</organism>
<gene>
    <name evidence="2" type="primary">oocA</name>
</gene>
<dbReference type="PANTHER" id="PTHR43798:SF33">
    <property type="entry name" value="HYDROLASE, PUTATIVE (AFU_ORTHOLOGUE AFUA_2G14860)-RELATED"/>
    <property type="match status" value="1"/>
</dbReference>
<dbReference type="Pfam" id="PF00561">
    <property type="entry name" value="Abhydrolase_1"/>
    <property type="match status" value="1"/>
</dbReference>
<proteinExistence type="predicted"/>
<reference evidence="2" key="1">
    <citation type="journal article" date="2012" name="J. Biol. Chem.">
        <title>Bacterial Biosynthetic Gene Clusters Encoding the Anti-cancer Haterumalide Class of Molecules: BIOGENESIS OF THE BROAD SPECTRUM ANTIFUNGAL AND ANTI-OOMYCETE COMPOUND, OOCYDIN A.</title>
        <authorList>
            <person name="Matilla M.A."/>
            <person name="Stockmann H."/>
            <person name="Leeper F.J."/>
            <person name="Salmond G.P."/>
        </authorList>
    </citation>
    <scope>NUCLEOTIDE SEQUENCE</scope>
    <source>
        <strain evidence="2">A153</strain>
    </source>
</reference>
<protein>
    <submittedName>
        <fullName evidence="2">Alpha/beta hydrolase</fullName>
    </submittedName>
</protein>
<dbReference type="InterPro" id="IPR000073">
    <property type="entry name" value="AB_hydrolase_1"/>
</dbReference>
<accession>K7WEX4</accession>
<dbReference type="SUPFAM" id="SSF53474">
    <property type="entry name" value="alpha/beta-Hydrolases"/>
    <property type="match status" value="1"/>
</dbReference>
<dbReference type="GO" id="GO:0016787">
    <property type="term" value="F:hydrolase activity"/>
    <property type="evidence" value="ECO:0007669"/>
    <property type="project" value="UniProtKB-KW"/>
</dbReference>